<evidence type="ECO:0000256" key="6">
    <source>
        <dbReference type="ARBA" id="ARBA00022989"/>
    </source>
</evidence>
<keyword evidence="5 8" id="KW-0812">Transmembrane</keyword>
<accession>Q2IDT9</accession>
<evidence type="ECO:0000256" key="1">
    <source>
        <dbReference type="ARBA" id="ARBA00004651"/>
    </source>
</evidence>
<evidence type="ECO:0000256" key="2">
    <source>
        <dbReference type="ARBA" id="ARBA00010100"/>
    </source>
</evidence>
<dbReference type="GO" id="GO:0005886">
    <property type="term" value="C:plasma membrane"/>
    <property type="evidence" value="ECO:0007669"/>
    <property type="project" value="UniProtKB-SubCell"/>
</dbReference>
<comment type="subcellular location">
    <subcellularLocation>
        <location evidence="1 8">Cell membrane</location>
        <topology evidence="1 8">Multi-pass membrane protein</topology>
    </subcellularLocation>
</comment>
<feature type="transmembrane region" description="Helical" evidence="8">
    <location>
        <begin position="437"/>
        <end position="458"/>
    </location>
</feature>
<dbReference type="eggNOG" id="COG1620">
    <property type="taxonomic scope" value="Bacteria"/>
</dbReference>
<dbReference type="GO" id="GO:0015129">
    <property type="term" value="F:lactate transmembrane transporter activity"/>
    <property type="evidence" value="ECO:0007669"/>
    <property type="project" value="UniProtKB-UniRule"/>
</dbReference>
<keyword evidence="7 8" id="KW-0472">Membrane</keyword>
<dbReference type="AlphaFoldDB" id="Q2IDT9"/>
<dbReference type="Pfam" id="PF02652">
    <property type="entry name" value="Lactate_perm"/>
    <property type="match status" value="1"/>
</dbReference>
<evidence type="ECO:0000313" key="10">
    <source>
        <dbReference type="Proteomes" id="UP000001935"/>
    </source>
</evidence>
<feature type="transmembrane region" description="Helical" evidence="8">
    <location>
        <begin position="12"/>
        <end position="34"/>
    </location>
</feature>
<evidence type="ECO:0000313" key="9">
    <source>
        <dbReference type="EMBL" id="ABC82744.1"/>
    </source>
</evidence>
<keyword evidence="3 8" id="KW-0813">Transport</keyword>
<dbReference type="NCBIfam" id="TIGR00795">
    <property type="entry name" value="lctP"/>
    <property type="match status" value="1"/>
</dbReference>
<evidence type="ECO:0000256" key="7">
    <source>
        <dbReference type="ARBA" id="ARBA00023136"/>
    </source>
</evidence>
<feature type="transmembrane region" description="Helical" evidence="8">
    <location>
        <begin position="309"/>
        <end position="327"/>
    </location>
</feature>
<gene>
    <name evidence="9" type="ordered locus">Adeh_2974</name>
</gene>
<feature type="transmembrane region" description="Helical" evidence="8">
    <location>
        <begin position="528"/>
        <end position="550"/>
    </location>
</feature>
<feature type="transmembrane region" description="Helical" evidence="8">
    <location>
        <begin position="411"/>
        <end position="430"/>
    </location>
</feature>
<dbReference type="OrthoDB" id="9761056at2"/>
<dbReference type="InterPro" id="IPR003804">
    <property type="entry name" value="Lactate_perm"/>
</dbReference>
<feature type="transmembrane region" description="Helical" evidence="8">
    <location>
        <begin position="118"/>
        <end position="151"/>
    </location>
</feature>
<comment type="similarity">
    <text evidence="2 8">Belongs to the lactate permease family.</text>
</comment>
<feature type="transmembrane region" description="Helical" evidence="8">
    <location>
        <begin position="72"/>
        <end position="91"/>
    </location>
</feature>
<organism evidence="9 10">
    <name type="scientific">Anaeromyxobacter dehalogenans (strain 2CP-C)</name>
    <dbReference type="NCBI Taxonomy" id="290397"/>
    <lineage>
        <taxon>Bacteria</taxon>
        <taxon>Pseudomonadati</taxon>
        <taxon>Myxococcota</taxon>
        <taxon>Myxococcia</taxon>
        <taxon>Myxococcales</taxon>
        <taxon>Cystobacterineae</taxon>
        <taxon>Anaeromyxobacteraceae</taxon>
        <taxon>Anaeromyxobacter</taxon>
    </lineage>
</organism>
<feature type="transmembrane region" description="Helical" evidence="8">
    <location>
        <begin position="248"/>
        <end position="266"/>
    </location>
</feature>
<dbReference type="PANTHER" id="PTHR30003">
    <property type="entry name" value="L-LACTATE PERMEASE"/>
    <property type="match status" value="1"/>
</dbReference>
<feature type="transmembrane region" description="Helical" evidence="8">
    <location>
        <begin position="368"/>
        <end position="391"/>
    </location>
</feature>
<keyword evidence="4 8" id="KW-1003">Cell membrane</keyword>
<dbReference type="PANTHER" id="PTHR30003:SF0">
    <property type="entry name" value="GLYCOLATE PERMEASE GLCA-RELATED"/>
    <property type="match status" value="1"/>
</dbReference>
<evidence type="ECO:0000256" key="8">
    <source>
        <dbReference type="RuleBase" id="RU365092"/>
    </source>
</evidence>
<feature type="transmembrane region" description="Helical" evidence="8">
    <location>
        <begin position="199"/>
        <end position="217"/>
    </location>
</feature>
<protein>
    <recommendedName>
        <fullName evidence="8">L-lactate permease</fullName>
    </recommendedName>
</protein>
<proteinExistence type="inferred from homology"/>
<feature type="transmembrane region" description="Helical" evidence="8">
    <location>
        <begin position="157"/>
        <end position="178"/>
    </location>
</feature>
<name>Q2IDT9_ANADE</name>
<keyword evidence="6 8" id="KW-1133">Transmembrane helix</keyword>
<dbReference type="GO" id="GO:0015295">
    <property type="term" value="F:solute:proton symporter activity"/>
    <property type="evidence" value="ECO:0007669"/>
    <property type="project" value="TreeGrafter"/>
</dbReference>
<feature type="transmembrane region" description="Helical" evidence="8">
    <location>
        <begin position="41"/>
        <end position="60"/>
    </location>
</feature>
<dbReference type="STRING" id="290397.Adeh_2974"/>
<reference evidence="9" key="1">
    <citation type="submission" date="2006-01" db="EMBL/GenBank/DDBJ databases">
        <title>Complete sequence of Anaeromyxobacter dehalogenans 2CP-C.</title>
        <authorList>
            <consortium name="US DOE Joint Genome Institute"/>
            <person name="Copeland A."/>
            <person name="Lucas S."/>
            <person name="Lapidus A."/>
            <person name="Barry K."/>
            <person name="Detter J.C."/>
            <person name="Glavina T."/>
            <person name="Hammon N."/>
            <person name="Israni S."/>
            <person name="Pitluck S."/>
            <person name="Brettin T."/>
            <person name="Bruce D."/>
            <person name="Han C."/>
            <person name="Tapia R."/>
            <person name="Gilna P."/>
            <person name="Kiss H."/>
            <person name="Schmutz J."/>
            <person name="Larimer F."/>
            <person name="Land M."/>
            <person name="Kyrpides N."/>
            <person name="Anderson I."/>
            <person name="Sanford R.A."/>
            <person name="Ritalahti K.M."/>
            <person name="Thomas H.S."/>
            <person name="Kirby J.R."/>
            <person name="Zhulin I.B."/>
            <person name="Loeffler F.E."/>
            <person name="Richardson P."/>
        </authorList>
    </citation>
    <scope>NUCLEOTIDE SEQUENCE</scope>
    <source>
        <strain evidence="9">2CP-C</strain>
    </source>
</reference>
<evidence type="ECO:0000256" key="3">
    <source>
        <dbReference type="ARBA" id="ARBA00022448"/>
    </source>
</evidence>
<dbReference type="EMBL" id="CP000251">
    <property type="protein sequence ID" value="ABC82744.1"/>
    <property type="molecule type" value="Genomic_DNA"/>
</dbReference>
<dbReference type="HOGENOM" id="CLU_021628_0_0_7"/>
<evidence type="ECO:0000256" key="4">
    <source>
        <dbReference type="ARBA" id="ARBA00022475"/>
    </source>
</evidence>
<dbReference type="RefSeq" id="WP_011422026.1">
    <property type="nucleotide sequence ID" value="NC_007760.1"/>
</dbReference>
<dbReference type="Proteomes" id="UP000001935">
    <property type="component" value="Chromosome"/>
</dbReference>
<dbReference type="KEGG" id="ade:Adeh_2974"/>
<comment type="function">
    <text evidence="8">Uptake of L-lactate across the membrane. Can also transport D-lactate and glycolate.</text>
</comment>
<sequence>MSWTQTYTPVAGSLIGSALVAALPVVALLGALAFFHVKAHWAALVGLALALGIAIGVYGMPASMAGAAALNGAAFGLLPIGWIVLNAIFVYDITVRTGKFEVVKETIAGLASDRRIQVLLIGFSFGAFIEGAAGFGTPVAISAAMLIGLGFKPLPAAGLALIGNTAPVAYGALGTPIITLAKVTGLNELALSAMAGRQLPLFSLIVPFWLVWAMSGFRGMVEVWPACLVAGLFFAVPQFVVSNFYGPSLVDIVAAAGSLLAVYLLLKVWQPRSVWRFHDERDGDAALAGARKSVGAAAARRGPTGAEALVAWLPWIILSVFVFAWGLPSVKSWMNGLFNPTWEVPFLHNLVHKAPPVSKALAPEAAKYSLNLLSATGTGLLLSGVVSGLLLKLGPGDLLRTYLGTLKRVRFSLLTIAAMLALGFTTRFSGSDSTMGLAFASTGHLFPFFSPLLGWLGVALTGSDTSSNVLFGNLQVVSAQQIGMNPILAAASNSSGGVMGKMIDAQSIVVASVATGQHGHEGAILRYVFWHSLVLACLVGVVVFLQAYVFPWMVPIPH</sequence>
<evidence type="ECO:0000256" key="5">
    <source>
        <dbReference type="ARBA" id="ARBA00022692"/>
    </source>
</evidence>